<sequence length="453" mass="52395">MNREELIDGLTQDILAYVMSGGFPKQELATSIKPEALDQRFEDYELLLDLHFILKPDVVEFVEQLSQRLRNVRTETKTVARTQRGGIDGHINWGATVKARYSTNPNDRSLFVTENRSEDYDIPENIVLKRLLSIIYTTLRDADEYLKGNYDWVTDRWQANTDLIDEVQRTVERNVHVRRIRDPDTYEPTERMLTTAANSRQEIYRDAATLLRARQDLFDGNPDALRTLLSQTAITPDDQARLFELYVLFRFITTLEDIQDTRPVFQTIKSGRQEVAKIDGEQEIVLYHDTSASDRGLSFRTEATPDDREPTRAERVQQTARDVASTYFEKNFQNHTGRPDVIVLEVKSDDPITYEYLIAEVKHSTREETIRTGIKETLEYLAFLRINEDYVFERDTSDEEDIFGTGWNGLLVVQDLDQETPSVDAQEDEPITIIQAGELDEELPTILRSVLNQ</sequence>
<organism evidence="1 2">
    <name type="scientific">Halorubrum tropicale</name>
    <dbReference type="NCBI Taxonomy" id="1765655"/>
    <lineage>
        <taxon>Archaea</taxon>
        <taxon>Methanobacteriati</taxon>
        <taxon>Methanobacteriota</taxon>
        <taxon>Stenosarchaea group</taxon>
        <taxon>Halobacteria</taxon>
        <taxon>Halobacteriales</taxon>
        <taxon>Haloferacaceae</taxon>
        <taxon>Halorubrum</taxon>
    </lineage>
</organism>
<accession>A0A0N0U9Q5</accession>
<comment type="caution">
    <text evidence="1">The sequence shown here is derived from an EMBL/GenBank/DDBJ whole genome shotgun (WGS) entry which is preliminary data.</text>
</comment>
<proteinExistence type="predicted"/>
<dbReference type="OrthoDB" id="78091at2157"/>
<dbReference type="Proteomes" id="UP000037747">
    <property type="component" value="Unassembled WGS sequence"/>
</dbReference>
<evidence type="ECO:0000313" key="2">
    <source>
        <dbReference type="Proteomes" id="UP000037747"/>
    </source>
</evidence>
<keyword evidence="2" id="KW-1185">Reference proteome</keyword>
<protein>
    <submittedName>
        <fullName evidence="1">Uncharacterized protein</fullName>
    </submittedName>
</protein>
<reference evidence="1 2" key="1">
    <citation type="submission" date="2015-08" db="EMBL/GenBank/DDBJ databases">
        <title>Genomes of Isolates from Cabo Rojo, PR.</title>
        <authorList>
            <person name="Sanchez-Nieves R.L."/>
            <person name="Montalvo-Rodriguez R."/>
        </authorList>
    </citation>
    <scope>NUCLEOTIDE SEQUENCE [LARGE SCALE GENOMIC DNA]</scope>
    <source>
        <strain evidence="1 2">5</strain>
    </source>
</reference>
<dbReference type="AlphaFoldDB" id="A0A0N0U9Q5"/>
<dbReference type="EMBL" id="LIST01000011">
    <property type="protein sequence ID" value="KOX93333.1"/>
    <property type="molecule type" value="Genomic_DNA"/>
</dbReference>
<name>A0A0N0U9Q5_9EURY</name>
<dbReference type="RefSeq" id="WP_053773139.1">
    <property type="nucleotide sequence ID" value="NZ_LIST01000011.1"/>
</dbReference>
<gene>
    <name evidence="1" type="ORF">AMR74_16500</name>
</gene>
<dbReference type="PATRIC" id="fig|1705389.3.peg.1829"/>
<evidence type="ECO:0000313" key="1">
    <source>
        <dbReference type="EMBL" id="KOX93333.1"/>
    </source>
</evidence>